<keyword evidence="4" id="KW-1185">Reference proteome</keyword>
<dbReference type="InterPro" id="IPR012337">
    <property type="entry name" value="RNaseH-like_sf"/>
</dbReference>
<organism evidence="3 4">
    <name type="scientific">Nesidiocoris tenuis</name>
    <dbReference type="NCBI Taxonomy" id="355587"/>
    <lineage>
        <taxon>Eukaryota</taxon>
        <taxon>Metazoa</taxon>
        <taxon>Ecdysozoa</taxon>
        <taxon>Arthropoda</taxon>
        <taxon>Hexapoda</taxon>
        <taxon>Insecta</taxon>
        <taxon>Pterygota</taxon>
        <taxon>Neoptera</taxon>
        <taxon>Paraneoptera</taxon>
        <taxon>Hemiptera</taxon>
        <taxon>Heteroptera</taxon>
        <taxon>Panheteroptera</taxon>
        <taxon>Cimicomorpha</taxon>
        <taxon>Miridae</taxon>
        <taxon>Dicyphina</taxon>
        <taxon>Nesidiocoris</taxon>
    </lineage>
</organism>
<name>A0A6H5GPC5_9HEMI</name>
<sequence>MRHNGIEVKHGAPFLPQTNGAAENAVRTVKQALSAALAESDSTDLDVALHRFLLTYRNTPHATTGVSPAEALLGRQLRSRLDLLRPPATAKRVQKAQENQIALHGGVHPKPDSYDPGSSVYVRNYRSTGDKWLPASVVKNLGPRRRQVFVPSLNRTWVRHVDQIQGDSSPKQVTGMMDAASAPSSPLAISLDQLQPEEVSEVPTTSEENIRRSERERRP</sequence>
<feature type="compositionally biased region" description="Low complexity" evidence="1">
    <location>
        <begin position="179"/>
        <end position="191"/>
    </location>
</feature>
<evidence type="ECO:0000256" key="1">
    <source>
        <dbReference type="SAM" id="MobiDB-lite"/>
    </source>
</evidence>
<dbReference type="GO" id="GO:0003676">
    <property type="term" value="F:nucleic acid binding"/>
    <property type="evidence" value="ECO:0007669"/>
    <property type="project" value="InterPro"/>
</dbReference>
<dbReference type="InterPro" id="IPR036397">
    <property type="entry name" value="RNaseH_sf"/>
</dbReference>
<feature type="domain" description="Integrase catalytic" evidence="2">
    <location>
        <begin position="1"/>
        <end position="76"/>
    </location>
</feature>
<dbReference type="InterPro" id="IPR050951">
    <property type="entry name" value="Retrovirus_Pol_polyprotein"/>
</dbReference>
<dbReference type="Proteomes" id="UP000479000">
    <property type="component" value="Unassembled WGS sequence"/>
</dbReference>
<dbReference type="InterPro" id="IPR001584">
    <property type="entry name" value="Integrase_cat-core"/>
</dbReference>
<protein>
    <recommendedName>
        <fullName evidence="2">Integrase catalytic domain-containing protein</fullName>
    </recommendedName>
</protein>
<dbReference type="PANTHER" id="PTHR37984:SF13">
    <property type="entry name" value="RIBONUCLEASE H"/>
    <property type="match status" value="1"/>
</dbReference>
<feature type="non-terminal residue" evidence="3">
    <location>
        <position position="219"/>
    </location>
</feature>
<dbReference type="AlphaFoldDB" id="A0A6H5GPC5"/>
<gene>
    <name evidence="3" type="ORF">NTEN_LOCUS9186</name>
</gene>
<accession>A0A6H5GPC5</accession>
<dbReference type="PROSITE" id="PS50994">
    <property type="entry name" value="INTEGRASE"/>
    <property type="match status" value="1"/>
</dbReference>
<dbReference type="GO" id="GO:0015074">
    <property type="term" value="P:DNA integration"/>
    <property type="evidence" value="ECO:0007669"/>
    <property type="project" value="InterPro"/>
</dbReference>
<feature type="compositionally biased region" description="Basic and acidic residues" evidence="1">
    <location>
        <begin position="208"/>
        <end position="219"/>
    </location>
</feature>
<dbReference type="PANTHER" id="PTHR37984">
    <property type="entry name" value="PROTEIN CBG26694"/>
    <property type="match status" value="1"/>
</dbReference>
<evidence type="ECO:0000259" key="2">
    <source>
        <dbReference type="PROSITE" id="PS50994"/>
    </source>
</evidence>
<reference evidence="3 4" key="1">
    <citation type="submission" date="2020-02" db="EMBL/GenBank/DDBJ databases">
        <authorList>
            <person name="Ferguson B K."/>
        </authorList>
    </citation>
    <scope>NUCLEOTIDE SEQUENCE [LARGE SCALE GENOMIC DNA]</scope>
</reference>
<evidence type="ECO:0000313" key="3">
    <source>
        <dbReference type="EMBL" id="CAB0003679.1"/>
    </source>
</evidence>
<proteinExistence type="predicted"/>
<evidence type="ECO:0000313" key="4">
    <source>
        <dbReference type="Proteomes" id="UP000479000"/>
    </source>
</evidence>
<feature type="region of interest" description="Disordered" evidence="1">
    <location>
        <begin position="163"/>
        <end position="219"/>
    </location>
</feature>
<dbReference type="OrthoDB" id="6611713at2759"/>
<dbReference type="SUPFAM" id="SSF53098">
    <property type="entry name" value="Ribonuclease H-like"/>
    <property type="match status" value="1"/>
</dbReference>
<dbReference type="EMBL" id="CADCXU010013553">
    <property type="protein sequence ID" value="CAB0003679.1"/>
    <property type="molecule type" value="Genomic_DNA"/>
</dbReference>
<dbReference type="Gene3D" id="3.30.420.10">
    <property type="entry name" value="Ribonuclease H-like superfamily/Ribonuclease H"/>
    <property type="match status" value="1"/>
</dbReference>